<dbReference type="InterPro" id="IPR050557">
    <property type="entry name" value="RTX_toxin/Mannuronan_C5-epim"/>
</dbReference>
<dbReference type="Proteomes" id="UP000278222">
    <property type="component" value="Unassembled WGS sequence"/>
</dbReference>
<evidence type="ECO:0000256" key="1">
    <source>
        <dbReference type="ARBA" id="ARBA00004613"/>
    </source>
</evidence>
<comment type="caution">
    <text evidence="3">The sequence shown here is derived from an EMBL/GenBank/DDBJ whole genome shotgun (WGS) entry which is preliminary data.</text>
</comment>
<dbReference type="InterPro" id="IPR024079">
    <property type="entry name" value="MetalloPept_cat_dom_sf"/>
</dbReference>
<dbReference type="InterPro" id="IPR001343">
    <property type="entry name" value="Hemolysn_Ca-bd"/>
</dbReference>
<evidence type="ECO:0000313" key="4">
    <source>
        <dbReference type="Proteomes" id="UP000278222"/>
    </source>
</evidence>
<dbReference type="GO" id="GO:0005509">
    <property type="term" value="F:calcium ion binding"/>
    <property type="evidence" value="ECO:0007669"/>
    <property type="project" value="InterPro"/>
</dbReference>
<dbReference type="PANTHER" id="PTHR38340">
    <property type="entry name" value="S-LAYER PROTEIN"/>
    <property type="match status" value="1"/>
</dbReference>
<dbReference type="RefSeq" id="WP_123688723.1">
    <property type="nucleotide sequence ID" value="NZ_AP019700.1"/>
</dbReference>
<name>A0A3N1MHB2_9PROT</name>
<sequence length="309" mass="32961">MANVVTGADVLLYKAGYHWTEEKLTWAMVPELAPYATEIRAAIAQWDDASDLDMVEVGPSEFDNADIKLIVSTRVGYEGYTYILVDDADETKITDAVVELPTTLDADRIAYVVTHELGHALGLKHPTRLDFTPASQGPHAPAEMVTAKSTIMGYFAERDGMLGEWDVQALNALYGPERDKAIDDEIHGGDGANQLLGGPGDDVLFGNAGDDRLFGGRDNDIVFGGKGNDLVSGDIGDDELYGDAGDDLLTGGAGRDVFHVGAGNDIITDFEKTVDRIVASGAYTIAHEGNDSLLLGDGWSVRVLGVDLA</sequence>
<evidence type="ECO:0000256" key="2">
    <source>
        <dbReference type="ARBA" id="ARBA00022525"/>
    </source>
</evidence>
<dbReference type="PROSITE" id="PS00330">
    <property type="entry name" value="HEMOLYSIN_CALCIUM"/>
    <property type="match status" value="1"/>
</dbReference>
<protein>
    <submittedName>
        <fullName evidence="3">Hemolysin type calcium-binding protein</fullName>
    </submittedName>
</protein>
<keyword evidence="2" id="KW-0964">Secreted</keyword>
<dbReference type="GO" id="GO:0008237">
    <property type="term" value="F:metallopeptidase activity"/>
    <property type="evidence" value="ECO:0007669"/>
    <property type="project" value="InterPro"/>
</dbReference>
<dbReference type="Pfam" id="PF00353">
    <property type="entry name" value="HemolysinCabind"/>
    <property type="match status" value="2"/>
</dbReference>
<evidence type="ECO:0000313" key="3">
    <source>
        <dbReference type="EMBL" id="ROQ02020.1"/>
    </source>
</evidence>
<dbReference type="InterPro" id="IPR018511">
    <property type="entry name" value="Hemolysin-typ_Ca-bd_CS"/>
</dbReference>
<dbReference type="PRINTS" id="PR00313">
    <property type="entry name" value="CABNDNGRPT"/>
</dbReference>
<dbReference type="InterPro" id="IPR011049">
    <property type="entry name" value="Serralysin-like_metalloprot_C"/>
</dbReference>
<reference evidence="3 4" key="1">
    <citation type="submission" date="2018-11" db="EMBL/GenBank/DDBJ databases">
        <title>Genomic Encyclopedia of Type Strains, Phase IV (KMG-IV): sequencing the most valuable type-strain genomes for metagenomic binning, comparative biology and taxonomic classification.</title>
        <authorList>
            <person name="Goeker M."/>
        </authorList>
    </citation>
    <scope>NUCLEOTIDE SEQUENCE [LARGE SCALE GENOMIC DNA]</scope>
    <source>
        <strain evidence="3 4">DSM 5900</strain>
    </source>
</reference>
<dbReference type="GO" id="GO:0005576">
    <property type="term" value="C:extracellular region"/>
    <property type="evidence" value="ECO:0007669"/>
    <property type="project" value="UniProtKB-SubCell"/>
</dbReference>
<dbReference type="Gene3D" id="3.40.390.10">
    <property type="entry name" value="Collagenase (Catalytic Domain)"/>
    <property type="match status" value="1"/>
</dbReference>
<gene>
    <name evidence="3" type="ORF">EDC65_1208</name>
</gene>
<dbReference type="PANTHER" id="PTHR38340:SF1">
    <property type="entry name" value="S-LAYER PROTEIN"/>
    <property type="match status" value="1"/>
</dbReference>
<dbReference type="EMBL" id="RJKX01000011">
    <property type="protein sequence ID" value="ROQ02020.1"/>
    <property type="molecule type" value="Genomic_DNA"/>
</dbReference>
<dbReference type="SUPFAM" id="SSF51120">
    <property type="entry name" value="beta-Roll"/>
    <property type="match status" value="1"/>
</dbReference>
<comment type="subcellular location">
    <subcellularLocation>
        <location evidence="1">Secreted</location>
    </subcellularLocation>
</comment>
<dbReference type="SUPFAM" id="SSF55486">
    <property type="entry name" value="Metalloproteases ('zincins'), catalytic domain"/>
    <property type="match status" value="1"/>
</dbReference>
<dbReference type="AlphaFoldDB" id="A0A3N1MHB2"/>
<accession>A0A3N1MHB2</accession>
<keyword evidence="4" id="KW-1185">Reference proteome</keyword>
<dbReference type="OrthoDB" id="223957at2"/>
<organism evidence="3 4">
    <name type="scientific">Stella humosa</name>
    <dbReference type="NCBI Taxonomy" id="94"/>
    <lineage>
        <taxon>Bacteria</taxon>
        <taxon>Pseudomonadati</taxon>
        <taxon>Pseudomonadota</taxon>
        <taxon>Alphaproteobacteria</taxon>
        <taxon>Rhodospirillales</taxon>
        <taxon>Stellaceae</taxon>
        <taxon>Stella</taxon>
    </lineage>
</organism>
<proteinExistence type="predicted"/>
<dbReference type="Gene3D" id="2.150.10.10">
    <property type="entry name" value="Serralysin-like metalloprotease, C-terminal"/>
    <property type="match status" value="2"/>
</dbReference>